<dbReference type="AlphaFoldDB" id="A0AAE4NUS0"/>
<proteinExistence type="predicted"/>
<dbReference type="Proteomes" id="UP001245683">
    <property type="component" value="Unassembled WGS sequence"/>
</dbReference>
<gene>
    <name evidence="1" type="ORF">RBI02_05295</name>
</gene>
<dbReference type="RefSeq" id="WP_315341551.1">
    <property type="nucleotide sequence ID" value="NZ_JAVDZE010000002.1"/>
</dbReference>
<evidence type="ECO:0000313" key="1">
    <source>
        <dbReference type="EMBL" id="MDV3103960.1"/>
    </source>
</evidence>
<protein>
    <submittedName>
        <fullName evidence="1">Uncharacterized protein</fullName>
    </submittedName>
</protein>
<comment type="caution">
    <text evidence="1">The sequence shown here is derived from an EMBL/GenBank/DDBJ whole genome shotgun (WGS) entry which is preliminary data.</text>
</comment>
<reference evidence="1 2" key="1">
    <citation type="submission" date="2023-08" db="EMBL/GenBank/DDBJ databases">
        <title>Draft genome sequence of Thermococcus waiotapuensis WT1T, a thermophilic sulphur-dependent archaeon from order Thermococcales.</title>
        <authorList>
            <person name="Manners S.H."/>
            <person name="Carere C.R."/>
            <person name="Dhami M.K."/>
            <person name="Dobson R.C.J."/>
            <person name="Stott M.B."/>
        </authorList>
    </citation>
    <scope>NUCLEOTIDE SEQUENCE [LARGE SCALE GENOMIC DNA]</scope>
    <source>
        <strain evidence="1 2">WT1</strain>
    </source>
</reference>
<evidence type="ECO:0000313" key="2">
    <source>
        <dbReference type="Proteomes" id="UP001245683"/>
    </source>
</evidence>
<sequence>MEAVTDSYGWNSGPILTPEAFEAIYSLWREIVEGLQLAVPHLVGRARVLNGVASVTEMDVVLHTEERLLTFREGNEVSFIVPVDPREGPEGIYLKLLHALEEQL</sequence>
<dbReference type="EMBL" id="JAVDZE010000002">
    <property type="protein sequence ID" value="MDV3103960.1"/>
    <property type="molecule type" value="Genomic_DNA"/>
</dbReference>
<name>A0AAE4NUS0_9EURY</name>
<accession>A0AAE4NUS0</accession>
<keyword evidence="2" id="KW-1185">Reference proteome</keyword>
<organism evidence="1 2">
    <name type="scientific">Thermococcus waiotapuensis</name>
    <dbReference type="NCBI Taxonomy" id="90909"/>
    <lineage>
        <taxon>Archaea</taxon>
        <taxon>Methanobacteriati</taxon>
        <taxon>Methanobacteriota</taxon>
        <taxon>Thermococci</taxon>
        <taxon>Thermococcales</taxon>
        <taxon>Thermococcaceae</taxon>
        <taxon>Thermococcus</taxon>
    </lineage>
</organism>